<comment type="caution">
    <text evidence="1">The sequence shown here is derived from an EMBL/GenBank/DDBJ whole genome shotgun (WGS) entry which is preliminary data.</text>
</comment>
<sequence>MESNSAPPEGPQDGSNDNCYPFLAKLRLSSCQPKEFDEVRGLRLMHVNIPITFQKTKMPQSTPFQPSIAAQNNTVVQKMRAINFGQVRGGNWVKIRMDKESHLDENGLWVGDHIVAYFGPTEKSKPGYYSTIVRGVYDDKKTCDEALKALRASKRKSAGPVIETERTKRLRGVAQSQTDEDLADGHVTEIFALTDPIIKAFFKQKMNNNMASVKSRFLQEIKPQYFNRTITYAIDPENGNGDWKHFDIDPKDRTIRSKSSFDREHKSKYTLDVERLQFGLGGL</sequence>
<gene>
    <name evidence="1" type="primary">RvY_19147-1</name>
    <name evidence="1" type="synonym">RvY_19147.1</name>
    <name evidence="1" type="ORF">RvY_19147</name>
</gene>
<dbReference type="Gene3D" id="2.60.40.60">
    <property type="entry name" value="Cadherins"/>
    <property type="match status" value="1"/>
</dbReference>
<dbReference type="CDD" id="cd11304">
    <property type="entry name" value="Cadherin_repeat"/>
    <property type="match status" value="1"/>
</dbReference>
<dbReference type="EMBL" id="BDGG01000024">
    <property type="protein sequence ID" value="GAV09643.1"/>
    <property type="molecule type" value="Genomic_DNA"/>
</dbReference>
<evidence type="ECO:0000313" key="2">
    <source>
        <dbReference type="Proteomes" id="UP000186922"/>
    </source>
</evidence>
<accession>A0A1D1W9Q0</accession>
<dbReference type="GO" id="GO:0005509">
    <property type="term" value="F:calcium ion binding"/>
    <property type="evidence" value="ECO:0007669"/>
    <property type="project" value="InterPro"/>
</dbReference>
<dbReference type="OrthoDB" id="10672256at2759"/>
<organism evidence="1 2">
    <name type="scientific">Ramazzottius varieornatus</name>
    <name type="common">Water bear</name>
    <name type="synonym">Tardigrade</name>
    <dbReference type="NCBI Taxonomy" id="947166"/>
    <lineage>
        <taxon>Eukaryota</taxon>
        <taxon>Metazoa</taxon>
        <taxon>Ecdysozoa</taxon>
        <taxon>Tardigrada</taxon>
        <taxon>Eutardigrada</taxon>
        <taxon>Parachela</taxon>
        <taxon>Hypsibioidea</taxon>
        <taxon>Ramazzottiidae</taxon>
        <taxon>Ramazzottius</taxon>
    </lineage>
</organism>
<keyword evidence="2" id="KW-1185">Reference proteome</keyword>
<evidence type="ECO:0000313" key="1">
    <source>
        <dbReference type="EMBL" id="GAV09643.1"/>
    </source>
</evidence>
<dbReference type="Proteomes" id="UP000186922">
    <property type="component" value="Unassembled WGS sequence"/>
</dbReference>
<reference evidence="1 2" key="1">
    <citation type="journal article" date="2016" name="Nat. Commun.">
        <title>Extremotolerant tardigrade genome and improved radiotolerance of human cultured cells by tardigrade-unique protein.</title>
        <authorList>
            <person name="Hashimoto T."/>
            <person name="Horikawa D.D."/>
            <person name="Saito Y."/>
            <person name="Kuwahara H."/>
            <person name="Kozuka-Hata H."/>
            <person name="Shin-I T."/>
            <person name="Minakuchi Y."/>
            <person name="Ohishi K."/>
            <person name="Motoyama A."/>
            <person name="Aizu T."/>
            <person name="Enomoto A."/>
            <person name="Kondo K."/>
            <person name="Tanaka S."/>
            <person name="Hara Y."/>
            <person name="Koshikawa S."/>
            <person name="Sagara H."/>
            <person name="Miura T."/>
            <person name="Yokobori S."/>
            <person name="Miyagawa K."/>
            <person name="Suzuki Y."/>
            <person name="Kubo T."/>
            <person name="Oyama M."/>
            <person name="Kohara Y."/>
            <person name="Fujiyama A."/>
            <person name="Arakawa K."/>
            <person name="Katayama T."/>
            <person name="Toyoda A."/>
            <person name="Kunieda T."/>
        </authorList>
    </citation>
    <scope>NUCLEOTIDE SEQUENCE [LARGE SCALE GENOMIC DNA]</scope>
    <source>
        <strain evidence="1 2">YOKOZUNA-1</strain>
    </source>
</reference>
<dbReference type="GO" id="GO:0016020">
    <property type="term" value="C:membrane"/>
    <property type="evidence" value="ECO:0007669"/>
    <property type="project" value="InterPro"/>
</dbReference>
<dbReference type="SUPFAM" id="SSF49313">
    <property type="entry name" value="Cadherin-like"/>
    <property type="match status" value="1"/>
</dbReference>
<dbReference type="InterPro" id="IPR015919">
    <property type="entry name" value="Cadherin-like_sf"/>
</dbReference>
<name>A0A1D1W9Q0_RAMVA</name>
<dbReference type="AlphaFoldDB" id="A0A1D1W9Q0"/>
<protein>
    <submittedName>
        <fullName evidence="1">Uncharacterized protein</fullName>
    </submittedName>
</protein>
<proteinExistence type="predicted"/>